<evidence type="ECO:0000256" key="1">
    <source>
        <dbReference type="ARBA" id="ARBA00022573"/>
    </source>
</evidence>
<evidence type="ECO:0000256" key="2">
    <source>
        <dbReference type="ARBA" id="ARBA00022603"/>
    </source>
</evidence>
<comment type="pathway">
    <text evidence="5">Cofactor biosynthesis; adenosylcobalamin biosynthesis; cob(II)yrinate a,c-diamide from sirohydrochlorin (anaerobic route): step 6/10.</text>
</comment>
<keyword evidence="3 5" id="KW-0808">Transferase</keyword>
<dbReference type="EC" id="2.1.1.195" evidence="5"/>
<dbReference type="GO" id="GO:0032259">
    <property type="term" value="P:methylation"/>
    <property type="evidence" value="ECO:0007669"/>
    <property type="project" value="UniProtKB-KW"/>
</dbReference>
<dbReference type="InterPro" id="IPR036074">
    <property type="entry name" value="CbiD_sf"/>
</dbReference>
<dbReference type="InterPro" id="IPR002748">
    <property type="entry name" value="CbiD"/>
</dbReference>
<evidence type="ECO:0000313" key="7">
    <source>
        <dbReference type="Proteomes" id="UP001189663"/>
    </source>
</evidence>
<keyword evidence="7" id="KW-1185">Reference proteome</keyword>
<keyword evidence="2 5" id="KW-0489">Methyltransferase</keyword>
<evidence type="ECO:0000313" key="6">
    <source>
        <dbReference type="EMBL" id="CAJ0774159.1"/>
    </source>
</evidence>
<keyword evidence="4 5" id="KW-0949">S-adenosyl-L-methionine</keyword>
<name>A0ABC8Q4R9_9RALS</name>
<dbReference type="NCBIfam" id="TIGR00312">
    <property type="entry name" value="cbiD"/>
    <property type="match status" value="1"/>
</dbReference>
<protein>
    <recommendedName>
        <fullName evidence="5">Cobalt-precorrin-5B C(1)-methyltransferase</fullName>
        <ecNumber evidence="5">2.1.1.195</ecNumber>
    </recommendedName>
    <alternativeName>
        <fullName evidence="5">Cobalt-precorrin-6A synthase</fullName>
    </alternativeName>
</protein>
<dbReference type="AlphaFoldDB" id="A0ABC8Q4R9"/>
<evidence type="ECO:0000256" key="3">
    <source>
        <dbReference type="ARBA" id="ARBA00022679"/>
    </source>
</evidence>
<organism evidence="6 7">
    <name type="scientific">Ralstonia holmesii</name>
    <dbReference type="NCBI Taxonomy" id="3058602"/>
    <lineage>
        <taxon>Bacteria</taxon>
        <taxon>Pseudomonadati</taxon>
        <taxon>Pseudomonadota</taxon>
        <taxon>Betaproteobacteria</taxon>
        <taxon>Burkholderiales</taxon>
        <taxon>Burkholderiaceae</taxon>
        <taxon>Ralstonia</taxon>
    </lineage>
</organism>
<accession>A0ABC8Q4R9</accession>
<dbReference type="GO" id="GO:0019251">
    <property type="term" value="P:anaerobic cobalamin biosynthetic process"/>
    <property type="evidence" value="ECO:0007669"/>
    <property type="project" value="UniProtKB-UniRule"/>
</dbReference>
<dbReference type="PANTHER" id="PTHR35863:SF1">
    <property type="entry name" value="COBALT-PRECORRIN-5B C(1)-METHYLTRANSFERASE"/>
    <property type="match status" value="1"/>
</dbReference>
<dbReference type="Proteomes" id="UP001189663">
    <property type="component" value="Unassembled WGS sequence"/>
</dbReference>
<gene>
    <name evidence="5 6" type="primary">cbiD</name>
    <name evidence="6" type="ORF">LMG18096_00135</name>
</gene>
<evidence type="ECO:0000256" key="4">
    <source>
        <dbReference type="ARBA" id="ARBA00022691"/>
    </source>
</evidence>
<dbReference type="RefSeq" id="WP_024978867.1">
    <property type="nucleotide sequence ID" value="NZ_CATVZT010000001.1"/>
</dbReference>
<evidence type="ECO:0000256" key="5">
    <source>
        <dbReference type="HAMAP-Rule" id="MF_00787"/>
    </source>
</evidence>
<dbReference type="HAMAP" id="MF_00787">
    <property type="entry name" value="CbiD"/>
    <property type="match status" value="1"/>
</dbReference>
<dbReference type="EMBL" id="CATZAT010000001">
    <property type="protein sequence ID" value="CAJ0774159.1"/>
    <property type="molecule type" value="Genomic_DNA"/>
</dbReference>
<comment type="catalytic activity">
    <reaction evidence="5">
        <text>Co-precorrin-5B + S-adenosyl-L-methionine = Co-precorrin-6A + S-adenosyl-L-homocysteine</text>
        <dbReference type="Rhea" id="RHEA:26285"/>
        <dbReference type="ChEBI" id="CHEBI:57856"/>
        <dbReference type="ChEBI" id="CHEBI:59789"/>
        <dbReference type="ChEBI" id="CHEBI:60063"/>
        <dbReference type="ChEBI" id="CHEBI:60064"/>
        <dbReference type="EC" id="2.1.1.195"/>
    </reaction>
</comment>
<reference evidence="6 7" key="1">
    <citation type="submission" date="2023-07" db="EMBL/GenBank/DDBJ databases">
        <authorList>
            <person name="Peeters C."/>
        </authorList>
    </citation>
    <scope>NUCLEOTIDE SEQUENCE [LARGE SCALE GENOMIC DNA]</scope>
    <source>
        <strain evidence="6 7">LMG 18096</strain>
    </source>
</reference>
<dbReference type="Gene3D" id="3.30.2110.10">
    <property type="entry name" value="CbiD-like"/>
    <property type="match status" value="1"/>
</dbReference>
<dbReference type="PANTHER" id="PTHR35863">
    <property type="entry name" value="COBALT-PRECORRIN-5B C(1)-METHYLTRANSFERASE"/>
    <property type="match status" value="1"/>
</dbReference>
<dbReference type="PIRSF" id="PIRSF026782">
    <property type="entry name" value="CbiD"/>
    <property type="match status" value="1"/>
</dbReference>
<sequence length="383" mass="40849">MTSEAHRRPFDLATLAPNGLRRGRTTGSCATAAVKAALLMLLRGEVASEVEVSLPDPDYYLLVPVENVERLADGSVRADVKKYGGDDPDNTDGATIFARVTVNHQGAVRFLAAEGVGMVTQPGLRVPPGEAAINPVPRQMMQMAVDEVLNGAANPGFDLAIGCVDGEKIAKRTFNPMLGIVGGISILGTSGIVEPMSLAAWMASIEVYIRVALGEQPEAIAFTPGKIGRRFATDTLALQKKQVVQIANFVGASLDYAQQALEESQARLGTLWVLGHPGKLAKLLDERMGDAWDTHSSKSRMAMHSVAAVAADLGFASGLTQQIEKANTVENIVEIMRNEPGAQAFWTDIERRLAALMQPRVPRVDRVAVRLFAMDGTPLGAAA</sequence>
<comment type="function">
    <text evidence="5">Catalyzes the methylation of C-1 in cobalt-precorrin-5B to form cobalt-precorrin-6A.</text>
</comment>
<comment type="similarity">
    <text evidence="5">Belongs to the CbiD family.</text>
</comment>
<keyword evidence="1 5" id="KW-0169">Cobalamin biosynthesis</keyword>
<comment type="caution">
    <text evidence="6">The sequence shown here is derived from an EMBL/GenBank/DDBJ whole genome shotgun (WGS) entry which is preliminary data.</text>
</comment>
<dbReference type="Pfam" id="PF01888">
    <property type="entry name" value="CbiD"/>
    <property type="match status" value="1"/>
</dbReference>
<dbReference type="GO" id="GO:0008168">
    <property type="term" value="F:methyltransferase activity"/>
    <property type="evidence" value="ECO:0007669"/>
    <property type="project" value="UniProtKB-UniRule"/>
</dbReference>
<proteinExistence type="inferred from homology"/>
<dbReference type="SUPFAM" id="SSF111342">
    <property type="entry name" value="CbiD-like"/>
    <property type="match status" value="1"/>
</dbReference>